<feature type="transmembrane region" description="Helical" evidence="1">
    <location>
        <begin position="36"/>
        <end position="59"/>
    </location>
</feature>
<keyword evidence="1" id="KW-0812">Transmembrane</keyword>
<dbReference type="OMA" id="FHYDKEC"/>
<dbReference type="GeneID" id="24565162"/>
<keyword evidence="1" id="KW-1133">Transmembrane helix</keyword>
<organism evidence="2 3">
    <name type="scientific">Babesia bigemina</name>
    <dbReference type="NCBI Taxonomy" id="5866"/>
    <lineage>
        <taxon>Eukaryota</taxon>
        <taxon>Sar</taxon>
        <taxon>Alveolata</taxon>
        <taxon>Apicomplexa</taxon>
        <taxon>Aconoidasida</taxon>
        <taxon>Piroplasmida</taxon>
        <taxon>Babesiidae</taxon>
        <taxon>Babesia</taxon>
    </lineage>
</organism>
<sequence>MIADAQQSPTFLVRVKRRFATAKRAVVRFTKKTVSYIGWVLWIAGTAAVTLVGPVMFHYDKECQLLEMQHQMLQAQQAANAPVLN</sequence>
<keyword evidence="3" id="KW-1185">Reference proteome</keyword>
<evidence type="ECO:0000313" key="3">
    <source>
        <dbReference type="Proteomes" id="UP000033188"/>
    </source>
</evidence>
<dbReference type="EMBL" id="LK391709">
    <property type="protein sequence ID" value="CDR96621.1"/>
    <property type="molecule type" value="Genomic_DNA"/>
</dbReference>
<reference evidence="3" key="1">
    <citation type="journal article" date="2014" name="Nucleic Acids Res.">
        <title>The evolutionary dynamics of variant antigen genes in Babesia reveal a history of genomic innovation underlying host-parasite interaction.</title>
        <authorList>
            <person name="Jackson A.P."/>
            <person name="Otto T.D."/>
            <person name="Darby A."/>
            <person name="Ramaprasad A."/>
            <person name="Xia D."/>
            <person name="Echaide I.E."/>
            <person name="Farber M."/>
            <person name="Gahlot S."/>
            <person name="Gamble J."/>
            <person name="Gupta D."/>
            <person name="Gupta Y."/>
            <person name="Jackson L."/>
            <person name="Malandrin L."/>
            <person name="Malas T.B."/>
            <person name="Moussa E."/>
            <person name="Nair M."/>
            <person name="Reid A.J."/>
            <person name="Sanders M."/>
            <person name="Sharma J."/>
            <person name="Tracey A."/>
            <person name="Quail M.A."/>
            <person name="Weir W."/>
            <person name="Wastling J.M."/>
            <person name="Hall N."/>
            <person name="Willadsen P."/>
            <person name="Lingelbach K."/>
            <person name="Shiels B."/>
            <person name="Tait A."/>
            <person name="Berriman M."/>
            <person name="Allred D.R."/>
            <person name="Pain A."/>
        </authorList>
    </citation>
    <scope>NUCLEOTIDE SEQUENCE [LARGE SCALE GENOMIC DNA]</scope>
    <source>
        <strain evidence="3">Bond</strain>
    </source>
</reference>
<accession>A0A061D7D4</accession>
<dbReference type="Proteomes" id="UP000033188">
    <property type="component" value="Chromosome 3"/>
</dbReference>
<dbReference type="OrthoDB" id="10016939at2759"/>
<dbReference type="CDD" id="cd22884">
    <property type="entry name" value="TOM22"/>
    <property type="match status" value="1"/>
</dbReference>
<dbReference type="KEGG" id="bbig:BBBOND_0305240"/>
<evidence type="ECO:0000256" key="1">
    <source>
        <dbReference type="SAM" id="Phobius"/>
    </source>
</evidence>
<gene>
    <name evidence="2" type="ORF">BBBOND_0305240</name>
</gene>
<evidence type="ECO:0000313" key="2">
    <source>
        <dbReference type="EMBL" id="CDR96621.1"/>
    </source>
</evidence>
<dbReference type="AlphaFoldDB" id="A0A061D7D4"/>
<evidence type="ECO:0008006" key="4">
    <source>
        <dbReference type="Google" id="ProtNLM"/>
    </source>
</evidence>
<protein>
    <recommendedName>
        <fullName evidence="4">Mitochondrial import receptor subunit TOM22</fullName>
    </recommendedName>
</protein>
<keyword evidence="1" id="KW-0472">Membrane</keyword>
<proteinExistence type="predicted"/>
<dbReference type="VEuPathDB" id="PiroplasmaDB:BBBOND_0305240"/>
<name>A0A061D7D4_BABBI</name>
<dbReference type="RefSeq" id="XP_012768807.1">
    <property type="nucleotide sequence ID" value="XM_012913353.1"/>
</dbReference>